<proteinExistence type="predicted"/>
<dbReference type="EMBL" id="JAUKUA010000011">
    <property type="protein sequence ID" value="KAK0701118.1"/>
    <property type="molecule type" value="Genomic_DNA"/>
</dbReference>
<reference evidence="2" key="1">
    <citation type="submission" date="2023-06" db="EMBL/GenBank/DDBJ databases">
        <title>Genome-scale phylogeny and comparative genomics of the fungal order Sordariales.</title>
        <authorList>
            <consortium name="Lawrence Berkeley National Laboratory"/>
            <person name="Hensen N."/>
            <person name="Bonometti L."/>
            <person name="Westerberg I."/>
            <person name="Brannstrom I.O."/>
            <person name="Guillou S."/>
            <person name="Cros-Aarteil S."/>
            <person name="Calhoun S."/>
            <person name="Haridas S."/>
            <person name="Kuo A."/>
            <person name="Mondo S."/>
            <person name="Pangilinan J."/>
            <person name="Riley R."/>
            <person name="Labutti K."/>
            <person name="Andreopoulos B."/>
            <person name="Lipzen A."/>
            <person name="Chen C."/>
            <person name="Yanf M."/>
            <person name="Daum C."/>
            <person name="Ng V."/>
            <person name="Clum A."/>
            <person name="Steindorff A."/>
            <person name="Ohm R."/>
            <person name="Martin F."/>
            <person name="Silar P."/>
            <person name="Natvig D."/>
            <person name="Lalanne C."/>
            <person name="Gautier V."/>
            <person name="Ament-Velasquez S.L."/>
            <person name="Kruys A."/>
            <person name="Hutchinson M.I."/>
            <person name="Powell A.J."/>
            <person name="Barry K."/>
            <person name="Miller A.N."/>
            <person name="Grigoriev I.V."/>
            <person name="Debuchy R."/>
            <person name="Gladieux P."/>
            <person name="Thoren M.H."/>
            <person name="Johannesson H."/>
        </authorList>
    </citation>
    <scope>NUCLEOTIDE SEQUENCE</scope>
    <source>
        <strain evidence="2">SMH4607-1</strain>
    </source>
</reference>
<dbReference type="AlphaFoldDB" id="A0AA40DIF6"/>
<feature type="compositionally biased region" description="Polar residues" evidence="1">
    <location>
        <begin position="1"/>
        <end position="11"/>
    </location>
</feature>
<evidence type="ECO:0000313" key="2">
    <source>
        <dbReference type="EMBL" id="KAK0701118.1"/>
    </source>
</evidence>
<evidence type="ECO:0000313" key="3">
    <source>
        <dbReference type="Proteomes" id="UP001172102"/>
    </source>
</evidence>
<protein>
    <submittedName>
        <fullName evidence="2">Uncharacterized protein</fullName>
    </submittedName>
</protein>
<keyword evidence="3" id="KW-1185">Reference proteome</keyword>
<comment type="caution">
    <text evidence="2">The sequence shown here is derived from an EMBL/GenBank/DDBJ whole genome shotgun (WGS) entry which is preliminary data.</text>
</comment>
<feature type="region of interest" description="Disordered" evidence="1">
    <location>
        <begin position="109"/>
        <end position="141"/>
    </location>
</feature>
<accession>A0AA40DIF6</accession>
<feature type="region of interest" description="Disordered" evidence="1">
    <location>
        <begin position="1"/>
        <end position="22"/>
    </location>
</feature>
<evidence type="ECO:0000256" key="1">
    <source>
        <dbReference type="SAM" id="MobiDB-lite"/>
    </source>
</evidence>
<gene>
    <name evidence="2" type="ORF">B0H67DRAFT_558798</name>
</gene>
<name>A0AA40DIF6_9PEZI</name>
<organism evidence="2 3">
    <name type="scientific">Lasiosphaeris hirsuta</name>
    <dbReference type="NCBI Taxonomy" id="260670"/>
    <lineage>
        <taxon>Eukaryota</taxon>
        <taxon>Fungi</taxon>
        <taxon>Dikarya</taxon>
        <taxon>Ascomycota</taxon>
        <taxon>Pezizomycotina</taxon>
        <taxon>Sordariomycetes</taxon>
        <taxon>Sordariomycetidae</taxon>
        <taxon>Sordariales</taxon>
        <taxon>Lasiosphaeriaceae</taxon>
        <taxon>Lasiosphaeris</taxon>
    </lineage>
</organism>
<dbReference type="Proteomes" id="UP001172102">
    <property type="component" value="Unassembled WGS sequence"/>
</dbReference>
<sequence length="172" mass="19064">MVASTLWQSKTAAPMLPGGPLQPGPFRCGTKLGEAARFQQACRDLDTLRKNYRQSLESQISQLERELKGVRNQREKRTVSAARARKNRIRKSLSHLPAGLNLTLGGEAMSQQGGGASSHFVDRRGSVPAMMTDSPGTRRRRRVTRTALRLRGRVWSRQRGWLTASRVAGIAT</sequence>